<feature type="transmembrane region" description="Helical" evidence="6">
    <location>
        <begin position="45"/>
        <end position="65"/>
    </location>
</feature>
<evidence type="ECO:0000256" key="3">
    <source>
        <dbReference type="ARBA" id="ARBA00022692"/>
    </source>
</evidence>
<evidence type="ECO:0000256" key="2">
    <source>
        <dbReference type="ARBA" id="ARBA00022475"/>
    </source>
</evidence>
<feature type="transmembrane region" description="Helical" evidence="6">
    <location>
        <begin position="71"/>
        <end position="93"/>
    </location>
</feature>
<dbReference type="CDD" id="cd06173">
    <property type="entry name" value="MFS_MefA_like"/>
    <property type="match status" value="1"/>
</dbReference>
<keyword evidence="4 6" id="KW-1133">Transmembrane helix</keyword>
<proteinExistence type="predicted"/>
<evidence type="ECO:0000256" key="5">
    <source>
        <dbReference type="ARBA" id="ARBA00023136"/>
    </source>
</evidence>
<evidence type="ECO:0000313" key="7">
    <source>
        <dbReference type="EMBL" id="SHN35070.1"/>
    </source>
</evidence>
<evidence type="ECO:0000313" key="8">
    <source>
        <dbReference type="Proteomes" id="UP000184111"/>
    </source>
</evidence>
<gene>
    <name evidence="7" type="ORF">SAMN05216499_14230</name>
</gene>
<dbReference type="EMBL" id="FRBI01000042">
    <property type="protein sequence ID" value="SHN35070.1"/>
    <property type="molecule type" value="Genomic_DNA"/>
</dbReference>
<dbReference type="OrthoDB" id="4528313at2"/>
<dbReference type="PANTHER" id="PTHR23513:SF11">
    <property type="entry name" value="STAPHYLOFERRIN A TRANSPORTER"/>
    <property type="match status" value="1"/>
</dbReference>
<reference evidence="7 8" key="1">
    <citation type="submission" date="2016-11" db="EMBL/GenBank/DDBJ databases">
        <authorList>
            <person name="Jaros S."/>
            <person name="Januszkiewicz K."/>
            <person name="Wedrychowicz H."/>
        </authorList>
    </citation>
    <scope>NUCLEOTIDE SEQUENCE [LARGE SCALE GENOMIC DNA]</scope>
    <source>
        <strain evidence="7 8">CGMCC 4.2025</strain>
    </source>
</reference>
<feature type="transmembrane region" description="Helical" evidence="6">
    <location>
        <begin position="245"/>
        <end position="266"/>
    </location>
</feature>
<organism evidence="7 8">
    <name type="scientific">Actinacidiphila paucisporea</name>
    <dbReference type="NCBI Taxonomy" id="310782"/>
    <lineage>
        <taxon>Bacteria</taxon>
        <taxon>Bacillati</taxon>
        <taxon>Actinomycetota</taxon>
        <taxon>Actinomycetes</taxon>
        <taxon>Kitasatosporales</taxon>
        <taxon>Streptomycetaceae</taxon>
        <taxon>Actinacidiphila</taxon>
    </lineage>
</organism>
<dbReference type="GO" id="GO:0022857">
    <property type="term" value="F:transmembrane transporter activity"/>
    <property type="evidence" value="ECO:0007669"/>
    <property type="project" value="InterPro"/>
</dbReference>
<dbReference type="PANTHER" id="PTHR23513">
    <property type="entry name" value="INTEGRAL MEMBRANE EFFLUX PROTEIN-RELATED"/>
    <property type="match status" value="1"/>
</dbReference>
<feature type="transmembrane region" description="Helical" evidence="6">
    <location>
        <begin position="331"/>
        <end position="353"/>
    </location>
</feature>
<evidence type="ECO:0000256" key="4">
    <source>
        <dbReference type="ARBA" id="ARBA00022989"/>
    </source>
</evidence>
<dbReference type="STRING" id="310782.SAMN05216499_14230"/>
<dbReference type="Proteomes" id="UP000184111">
    <property type="component" value="Unassembled WGS sequence"/>
</dbReference>
<comment type="subcellular location">
    <subcellularLocation>
        <location evidence="1">Cell membrane</location>
        <topology evidence="1">Multi-pass membrane protein</topology>
    </subcellularLocation>
</comment>
<dbReference type="Pfam" id="PF07690">
    <property type="entry name" value="MFS_1"/>
    <property type="match status" value="1"/>
</dbReference>
<dbReference type="InterPro" id="IPR011701">
    <property type="entry name" value="MFS"/>
</dbReference>
<dbReference type="Gene3D" id="1.20.1250.20">
    <property type="entry name" value="MFS general substrate transporter like domains"/>
    <property type="match status" value="1"/>
</dbReference>
<evidence type="ECO:0000256" key="1">
    <source>
        <dbReference type="ARBA" id="ARBA00004651"/>
    </source>
</evidence>
<dbReference type="AlphaFoldDB" id="A0A1M7QU72"/>
<feature type="transmembrane region" description="Helical" evidence="6">
    <location>
        <begin position="307"/>
        <end position="325"/>
    </location>
</feature>
<evidence type="ECO:0000256" key="6">
    <source>
        <dbReference type="SAM" id="Phobius"/>
    </source>
</evidence>
<sequence length="438" mass="44556">MGPVTSSAPSPGQAATGAPGLPAYLPPEVPLWSTPFRLYFTARSVAMLGDTMLPVALSAGLLTYGYSVGDIGLVMAATSACFAGFVIFGGVLADRFNARAMMIGSDLLRVGTQSTAAFLFLTHSVRLWEVLVIAVVNGTCAATFQPGVASTVVRVARDVQGANAVTRTAEAGAGLAGPALAGVLVGFSSAGVVFAVHAATYLTSGLCLLFLRLAPAPPRVTTAGEATTFRADLVEGWREFRARTWMWAVILVWTVYTLCVMGPYTPLAAGQVIPEHGAGAYGLVNSSLGAGTAVGALLAMRLRAERPLRAGSFGVLAVALMPASVGFDLPVAGLCGCLFAAGVGMAFWGVNWATSVQTQVPGDILNRIHAYEVAGSVAMFPVGQALAGPAAAAFGARHVLMAGGAITLAVGGTLLSIPAVRGLRRAAPGKAAHGQVDG</sequence>
<dbReference type="InterPro" id="IPR036259">
    <property type="entry name" value="MFS_trans_sf"/>
</dbReference>
<keyword evidence="2" id="KW-1003">Cell membrane</keyword>
<dbReference type="SUPFAM" id="SSF103473">
    <property type="entry name" value="MFS general substrate transporter"/>
    <property type="match status" value="1"/>
</dbReference>
<dbReference type="RefSeq" id="WP_079190329.1">
    <property type="nucleotide sequence ID" value="NZ_FRBI01000042.1"/>
</dbReference>
<keyword evidence="5 6" id="KW-0472">Membrane</keyword>
<accession>A0A1M7QU72</accession>
<name>A0A1M7QU72_9ACTN</name>
<protein>
    <submittedName>
        <fullName evidence="7">Major Facilitator Superfamily protein</fullName>
    </submittedName>
</protein>
<dbReference type="GO" id="GO:0005886">
    <property type="term" value="C:plasma membrane"/>
    <property type="evidence" value="ECO:0007669"/>
    <property type="project" value="UniProtKB-SubCell"/>
</dbReference>
<keyword evidence="3 6" id="KW-0812">Transmembrane</keyword>
<feature type="transmembrane region" description="Helical" evidence="6">
    <location>
        <begin position="400"/>
        <end position="420"/>
    </location>
</feature>
<keyword evidence="8" id="KW-1185">Reference proteome</keyword>
<feature type="transmembrane region" description="Helical" evidence="6">
    <location>
        <begin position="373"/>
        <end position="394"/>
    </location>
</feature>
<feature type="transmembrane region" description="Helical" evidence="6">
    <location>
        <begin position="278"/>
        <end position="300"/>
    </location>
</feature>